<dbReference type="GO" id="GO:0009279">
    <property type="term" value="C:cell outer membrane"/>
    <property type="evidence" value="ECO:0007669"/>
    <property type="project" value="UniProtKB-SubCell"/>
</dbReference>
<dbReference type="InterPro" id="IPR011990">
    <property type="entry name" value="TPR-like_helical_dom_sf"/>
</dbReference>
<evidence type="ECO:0000256" key="1">
    <source>
        <dbReference type="ARBA" id="ARBA00004442"/>
    </source>
</evidence>
<name>A0A521FGR2_9BACT</name>
<dbReference type="AlphaFoldDB" id="A0A521FGR2"/>
<dbReference type="InterPro" id="IPR033985">
    <property type="entry name" value="SusD-like_N"/>
</dbReference>
<reference evidence="8 9" key="1">
    <citation type="submission" date="2017-05" db="EMBL/GenBank/DDBJ databases">
        <authorList>
            <person name="Varghese N."/>
            <person name="Submissions S."/>
        </authorList>
    </citation>
    <scope>NUCLEOTIDE SEQUENCE [LARGE SCALE GENOMIC DNA]</scope>
    <source>
        <strain evidence="8 9">DSM 21985</strain>
    </source>
</reference>
<dbReference type="PROSITE" id="PS51257">
    <property type="entry name" value="PROKAR_LIPOPROTEIN"/>
    <property type="match status" value="1"/>
</dbReference>
<comment type="subcellular location">
    <subcellularLocation>
        <location evidence="1">Cell outer membrane</location>
    </subcellularLocation>
</comment>
<evidence type="ECO:0000256" key="4">
    <source>
        <dbReference type="ARBA" id="ARBA00023136"/>
    </source>
</evidence>
<evidence type="ECO:0000313" key="9">
    <source>
        <dbReference type="Proteomes" id="UP000317557"/>
    </source>
</evidence>
<evidence type="ECO:0000259" key="6">
    <source>
        <dbReference type="Pfam" id="PF07980"/>
    </source>
</evidence>
<sequence length="515" mass="58797">MSKPLLILLLIAGVIAGCSGDNFLDVSNENELSSDNYYTRIDHFDMSLNGVYSATKSLDLFGQTFYVETLLALPHTSDYWNAQSRNEVTSGDANVLIAWRGWYRVVSRANDIIESAPEFLEEQQPNQAIQDELDLILGQAHFLRGFAYFHMVRLWGEDTFADDSTKLAVPLILEIPSTRDDMMKPRASVGQVYNQVIADFKKAEELLPDAWFGADVARVDKYAAKGFLGKAYLYMEEYSLARGYFEELINNPNLSLLPYNEYKDLFHGQYEFSTESVFELNYSIDMEQNIWENGLGSGIALSLAPPGRGWSNVTPHGVNVFRLGDDPRAEIALYDPEDSVATSDGDMEPAGESEFNYTGHSFKKYVPQSYSVYSTNRNSGINYLVMRMADVYLMYAETMNELGNDNTALEYVNKVRRRAYGFNPETPEPSVDFSGLGGSQLQDSLREERFRELFAEGHRWYDIVRWDIVEEEVTKYNDYRVTQGPIIYHEWDKYYPIPLQEVNTNQQIVPSNGYE</sequence>
<feature type="domain" description="SusD-like N-terminal" evidence="7">
    <location>
        <begin position="23"/>
        <end position="233"/>
    </location>
</feature>
<dbReference type="Pfam" id="PF07980">
    <property type="entry name" value="SusD_RagB"/>
    <property type="match status" value="1"/>
</dbReference>
<evidence type="ECO:0000259" key="7">
    <source>
        <dbReference type="Pfam" id="PF14322"/>
    </source>
</evidence>
<evidence type="ECO:0000256" key="3">
    <source>
        <dbReference type="ARBA" id="ARBA00022729"/>
    </source>
</evidence>
<keyword evidence="5" id="KW-0998">Cell outer membrane</keyword>
<dbReference type="Gene3D" id="1.25.40.390">
    <property type="match status" value="1"/>
</dbReference>
<accession>A0A521FGR2</accession>
<organism evidence="8 9">
    <name type="scientific">Gracilimonas mengyeensis</name>
    <dbReference type="NCBI Taxonomy" id="1302730"/>
    <lineage>
        <taxon>Bacteria</taxon>
        <taxon>Pseudomonadati</taxon>
        <taxon>Balneolota</taxon>
        <taxon>Balneolia</taxon>
        <taxon>Balneolales</taxon>
        <taxon>Balneolaceae</taxon>
        <taxon>Gracilimonas</taxon>
    </lineage>
</organism>
<dbReference type="RefSeq" id="WP_185957359.1">
    <property type="nucleotide sequence ID" value="NZ_FXTP01000019.1"/>
</dbReference>
<protein>
    <submittedName>
        <fullName evidence="8">Starch-binding associating with outer membrane</fullName>
    </submittedName>
</protein>
<dbReference type="CDD" id="cd08977">
    <property type="entry name" value="SusD"/>
    <property type="match status" value="1"/>
</dbReference>
<evidence type="ECO:0000256" key="2">
    <source>
        <dbReference type="ARBA" id="ARBA00006275"/>
    </source>
</evidence>
<evidence type="ECO:0000256" key="5">
    <source>
        <dbReference type="ARBA" id="ARBA00023237"/>
    </source>
</evidence>
<gene>
    <name evidence="8" type="ORF">SAMN06265219_1197</name>
</gene>
<keyword evidence="4" id="KW-0472">Membrane</keyword>
<feature type="domain" description="RagB/SusD" evidence="6">
    <location>
        <begin position="349"/>
        <end position="514"/>
    </location>
</feature>
<proteinExistence type="inferred from homology"/>
<dbReference type="EMBL" id="FXTP01000019">
    <property type="protein sequence ID" value="SMO95377.1"/>
    <property type="molecule type" value="Genomic_DNA"/>
</dbReference>
<dbReference type="SUPFAM" id="SSF48452">
    <property type="entry name" value="TPR-like"/>
    <property type="match status" value="1"/>
</dbReference>
<keyword evidence="9" id="KW-1185">Reference proteome</keyword>
<keyword evidence="3" id="KW-0732">Signal</keyword>
<comment type="similarity">
    <text evidence="2">Belongs to the SusD family.</text>
</comment>
<evidence type="ECO:0000313" key="8">
    <source>
        <dbReference type="EMBL" id="SMO95377.1"/>
    </source>
</evidence>
<dbReference type="PROSITE" id="PS50007">
    <property type="entry name" value="PIPLC_X_DOMAIN"/>
    <property type="match status" value="1"/>
</dbReference>
<dbReference type="Pfam" id="PF14322">
    <property type="entry name" value="SusD-like_3"/>
    <property type="match status" value="1"/>
</dbReference>
<dbReference type="Proteomes" id="UP000317557">
    <property type="component" value="Unassembled WGS sequence"/>
</dbReference>
<dbReference type="InterPro" id="IPR012944">
    <property type="entry name" value="SusD_RagB_dom"/>
</dbReference>